<dbReference type="Proteomes" id="UP001153620">
    <property type="component" value="Chromosome 3"/>
</dbReference>
<reference evidence="2" key="2">
    <citation type="submission" date="2022-10" db="EMBL/GenBank/DDBJ databases">
        <authorList>
            <consortium name="ENA_rothamsted_submissions"/>
            <consortium name="culmorum"/>
            <person name="King R."/>
        </authorList>
    </citation>
    <scope>NUCLEOTIDE SEQUENCE</scope>
</reference>
<dbReference type="AlphaFoldDB" id="A0A9N9RX04"/>
<organism evidence="2 3">
    <name type="scientific">Chironomus riparius</name>
    <dbReference type="NCBI Taxonomy" id="315576"/>
    <lineage>
        <taxon>Eukaryota</taxon>
        <taxon>Metazoa</taxon>
        <taxon>Ecdysozoa</taxon>
        <taxon>Arthropoda</taxon>
        <taxon>Hexapoda</taxon>
        <taxon>Insecta</taxon>
        <taxon>Pterygota</taxon>
        <taxon>Neoptera</taxon>
        <taxon>Endopterygota</taxon>
        <taxon>Diptera</taxon>
        <taxon>Nematocera</taxon>
        <taxon>Chironomoidea</taxon>
        <taxon>Chironomidae</taxon>
        <taxon>Chironominae</taxon>
        <taxon>Chironomus</taxon>
    </lineage>
</organism>
<keyword evidence="1" id="KW-0732">Signal</keyword>
<evidence type="ECO:0000256" key="1">
    <source>
        <dbReference type="SAM" id="SignalP"/>
    </source>
</evidence>
<gene>
    <name evidence="2" type="ORF">CHIRRI_LOCUS9401</name>
</gene>
<protein>
    <submittedName>
        <fullName evidence="2">Uncharacterized protein</fullName>
    </submittedName>
</protein>
<evidence type="ECO:0000313" key="2">
    <source>
        <dbReference type="EMBL" id="CAG9806546.1"/>
    </source>
</evidence>
<sequence>MVFKVFIFCGLIYQSLAGGPSFDVSSSSSSTLTLPACMTCNYVLTQLANLDELSRTDCDPGAGIKTLITLTFDQIPEIADKDGYCSRNNEPIPNSWNPLIYGFYFL</sequence>
<reference evidence="2" key="1">
    <citation type="submission" date="2022-01" db="EMBL/GenBank/DDBJ databases">
        <authorList>
            <person name="King R."/>
        </authorList>
    </citation>
    <scope>NUCLEOTIDE SEQUENCE</scope>
</reference>
<name>A0A9N9RX04_9DIPT</name>
<proteinExistence type="predicted"/>
<dbReference type="EMBL" id="OU895879">
    <property type="protein sequence ID" value="CAG9806546.1"/>
    <property type="molecule type" value="Genomic_DNA"/>
</dbReference>
<evidence type="ECO:0000313" key="3">
    <source>
        <dbReference type="Proteomes" id="UP001153620"/>
    </source>
</evidence>
<feature type="signal peptide" evidence="1">
    <location>
        <begin position="1"/>
        <end position="17"/>
    </location>
</feature>
<accession>A0A9N9RX04</accession>
<feature type="chain" id="PRO_5040174140" evidence="1">
    <location>
        <begin position="18"/>
        <end position="106"/>
    </location>
</feature>
<keyword evidence="3" id="KW-1185">Reference proteome</keyword>